<dbReference type="AlphaFoldDB" id="A0AAV2R141"/>
<evidence type="ECO:0000313" key="1">
    <source>
        <dbReference type="EMBL" id="CAL4111225.1"/>
    </source>
</evidence>
<comment type="caution">
    <text evidence="1">The sequence shown here is derived from an EMBL/GenBank/DDBJ whole genome shotgun (WGS) entry which is preliminary data.</text>
</comment>
<accession>A0AAV2R141</accession>
<evidence type="ECO:0000313" key="2">
    <source>
        <dbReference type="Proteomes" id="UP001497623"/>
    </source>
</evidence>
<evidence type="ECO:0008006" key="3">
    <source>
        <dbReference type="Google" id="ProtNLM"/>
    </source>
</evidence>
<gene>
    <name evidence="1" type="ORF">MNOR_LOCUS19584</name>
</gene>
<name>A0AAV2R141_MEGNR</name>
<protein>
    <recommendedName>
        <fullName evidence="3">RNA-directed DNA polymerase</fullName>
    </recommendedName>
</protein>
<reference evidence="1 2" key="1">
    <citation type="submission" date="2024-05" db="EMBL/GenBank/DDBJ databases">
        <authorList>
            <person name="Wallberg A."/>
        </authorList>
    </citation>
    <scope>NUCLEOTIDE SEQUENCE [LARGE SCALE GENOMIC DNA]</scope>
</reference>
<dbReference type="EMBL" id="CAXKWB010014623">
    <property type="protein sequence ID" value="CAL4111225.1"/>
    <property type="molecule type" value="Genomic_DNA"/>
</dbReference>
<dbReference type="PANTHER" id="PTHR19446">
    <property type="entry name" value="REVERSE TRANSCRIPTASES"/>
    <property type="match status" value="1"/>
</dbReference>
<organism evidence="1 2">
    <name type="scientific">Meganyctiphanes norvegica</name>
    <name type="common">Northern krill</name>
    <name type="synonym">Thysanopoda norvegica</name>
    <dbReference type="NCBI Taxonomy" id="48144"/>
    <lineage>
        <taxon>Eukaryota</taxon>
        <taxon>Metazoa</taxon>
        <taxon>Ecdysozoa</taxon>
        <taxon>Arthropoda</taxon>
        <taxon>Crustacea</taxon>
        <taxon>Multicrustacea</taxon>
        <taxon>Malacostraca</taxon>
        <taxon>Eumalacostraca</taxon>
        <taxon>Eucarida</taxon>
        <taxon>Euphausiacea</taxon>
        <taxon>Euphausiidae</taxon>
        <taxon>Meganyctiphanes</taxon>
    </lineage>
</organism>
<sequence>RVWKALDWRGEFIDNNNSGNKSSPSDAEFKELYEVQINQYVNANEIYNSDNNHVTTIPLLDNHFIPLEVTGQISKLKPDKSSGPDGIPPGIYKLLNFEWIILLTNLFNLIFSNAIYPVQWSNAKLFMLFKRGNRNDPNNYRGISVINSIAKFLI</sequence>
<feature type="non-terminal residue" evidence="1">
    <location>
        <position position="1"/>
    </location>
</feature>
<proteinExistence type="predicted"/>
<keyword evidence="2" id="KW-1185">Reference proteome</keyword>
<dbReference type="Proteomes" id="UP001497623">
    <property type="component" value="Unassembled WGS sequence"/>
</dbReference>